<keyword evidence="1" id="KW-0732">Signal</keyword>
<comment type="caution">
    <text evidence="2">The sequence shown here is derived from an EMBL/GenBank/DDBJ whole genome shotgun (WGS) entry which is preliminary data.</text>
</comment>
<name>A0A1D2NG34_ORCCI</name>
<evidence type="ECO:0000313" key="3">
    <source>
        <dbReference type="Proteomes" id="UP000094527"/>
    </source>
</evidence>
<evidence type="ECO:0000313" key="2">
    <source>
        <dbReference type="EMBL" id="ODN04204.1"/>
    </source>
</evidence>
<dbReference type="EMBL" id="LJIJ01000051">
    <property type="protein sequence ID" value="ODN04204.1"/>
    <property type="molecule type" value="Genomic_DNA"/>
</dbReference>
<sequence length="88" mass="10366">FFFLGALVLCSMCFVICRKRRTRITSYGFFQQNSSYIFEDEDEKLFEIPKTNIIEKKFRIDTDEDSDADESVDGDELLSAGMRQWTRT</sequence>
<evidence type="ECO:0000256" key="1">
    <source>
        <dbReference type="SAM" id="SignalP"/>
    </source>
</evidence>
<feature type="chain" id="PRO_5008905511" evidence="1">
    <location>
        <begin position="18"/>
        <end position="88"/>
    </location>
</feature>
<reference evidence="2 3" key="1">
    <citation type="journal article" date="2016" name="Genome Biol. Evol.">
        <title>Gene Family Evolution Reflects Adaptation to Soil Environmental Stressors in the Genome of the Collembolan Orchesella cincta.</title>
        <authorList>
            <person name="Faddeeva-Vakhrusheva A."/>
            <person name="Derks M.F."/>
            <person name="Anvar S.Y."/>
            <person name="Agamennone V."/>
            <person name="Suring W."/>
            <person name="Smit S."/>
            <person name="van Straalen N.M."/>
            <person name="Roelofs D."/>
        </authorList>
    </citation>
    <scope>NUCLEOTIDE SEQUENCE [LARGE SCALE GENOMIC DNA]</scope>
    <source>
        <tissue evidence="2">Mixed pool</tissue>
    </source>
</reference>
<organism evidence="2 3">
    <name type="scientific">Orchesella cincta</name>
    <name type="common">Springtail</name>
    <name type="synonym">Podura cincta</name>
    <dbReference type="NCBI Taxonomy" id="48709"/>
    <lineage>
        <taxon>Eukaryota</taxon>
        <taxon>Metazoa</taxon>
        <taxon>Ecdysozoa</taxon>
        <taxon>Arthropoda</taxon>
        <taxon>Hexapoda</taxon>
        <taxon>Collembola</taxon>
        <taxon>Entomobryomorpha</taxon>
        <taxon>Entomobryoidea</taxon>
        <taxon>Orchesellidae</taxon>
        <taxon>Orchesellinae</taxon>
        <taxon>Orchesella</taxon>
    </lineage>
</organism>
<feature type="non-terminal residue" evidence="2">
    <location>
        <position position="1"/>
    </location>
</feature>
<feature type="signal peptide" evidence="1">
    <location>
        <begin position="1"/>
        <end position="17"/>
    </location>
</feature>
<gene>
    <name evidence="2" type="ORF">Ocin01_02474</name>
</gene>
<accession>A0A1D2NG34</accession>
<dbReference type="AlphaFoldDB" id="A0A1D2NG34"/>
<protein>
    <submittedName>
        <fullName evidence="2">Uncharacterized protein</fullName>
    </submittedName>
</protein>
<dbReference type="Proteomes" id="UP000094527">
    <property type="component" value="Unassembled WGS sequence"/>
</dbReference>
<proteinExistence type="predicted"/>
<keyword evidence="3" id="KW-1185">Reference proteome</keyword>